<dbReference type="AlphaFoldDB" id="A0A645A0C0"/>
<accession>A0A645A0C0</accession>
<dbReference type="InterPro" id="IPR011604">
    <property type="entry name" value="PDDEXK-like_dom_sf"/>
</dbReference>
<keyword evidence="2" id="KW-0378">Hydrolase</keyword>
<proteinExistence type="predicted"/>
<dbReference type="SUPFAM" id="SSF52980">
    <property type="entry name" value="Restriction endonuclease-like"/>
    <property type="match status" value="1"/>
</dbReference>
<dbReference type="GO" id="GO:0016787">
    <property type="term" value="F:hydrolase activity"/>
    <property type="evidence" value="ECO:0007669"/>
    <property type="project" value="UniProtKB-KW"/>
</dbReference>
<sequence>MLGTLLHQIIESLIKNYNADYSACPTAELSKFVDEGFSQLYQLYPRQKAAIDLIKQKLLMTITRSLAVLRQLERSQNFKPLAAEQPFQTAVQLKNIRMNLRGVIDRIDTDAEYYRIIDYKSSDHKPSENDFNKGLQLQLLTYLWLMQEQIAKKPYGAYYFSFSDKYTKVTAAKYRRTNHTLEVYDQTDWYETFMKEHQFAGWSFIDTEDKKIFSLEDISARLLALYQQLADRLLAGDINPQPQNEACKYCTYLGICRYYQQDEPAETSENSDEE</sequence>
<protein>
    <submittedName>
        <fullName evidence="2">ATP-dependent helicase/deoxyribonuclease subunit B</fullName>
        <ecNumber evidence="2">3.1.-.-</ecNumber>
    </submittedName>
</protein>
<dbReference type="Pfam" id="PF12705">
    <property type="entry name" value="PDDEXK_1"/>
    <property type="match status" value="1"/>
</dbReference>
<dbReference type="EMBL" id="VSSQ01011250">
    <property type="protein sequence ID" value="MPM46376.1"/>
    <property type="molecule type" value="Genomic_DNA"/>
</dbReference>
<keyword evidence="2" id="KW-0347">Helicase</keyword>
<name>A0A645A0C0_9ZZZZ</name>
<evidence type="ECO:0000313" key="2">
    <source>
        <dbReference type="EMBL" id="MPM46376.1"/>
    </source>
</evidence>
<feature type="domain" description="PD-(D/E)XK endonuclease-like" evidence="1">
    <location>
        <begin position="2"/>
        <end position="257"/>
    </location>
</feature>
<dbReference type="GO" id="GO:0004386">
    <property type="term" value="F:helicase activity"/>
    <property type="evidence" value="ECO:0007669"/>
    <property type="project" value="UniProtKB-KW"/>
</dbReference>
<evidence type="ECO:0000259" key="1">
    <source>
        <dbReference type="Pfam" id="PF12705"/>
    </source>
</evidence>
<gene>
    <name evidence="2" type="primary">rexB_4</name>
    <name evidence="2" type="ORF">SDC9_93075</name>
</gene>
<dbReference type="InterPro" id="IPR011335">
    <property type="entry name" value="Restrct_endonuc-II-like"/>
</dbReference>
<keyword evidence="2" id="KW-0547">Nucleotide-binding</keyword>
<dbReference type="EC" id="3.1.-.-" evidence="2"/>
<dbReference type="Gene3D" id="3.90.320.10">
    <property type="match status" value="1"/>
</dbReference>
<dbReference type="InterPro" id="IPR038726">
    <property type="entry name" value="PDDEXK_AddAB-type"/>
</dbReference>
<organism evidence="2">
    <name type="scientific">bioreactor metagenome</name>
    <dbReference type="NCBI Taxonomy" id="1076179"/>
    <lineage>
        <taxon>unclassified sequences</taxon>
        <taxon>metagenomes</taxon>
        <taxon>ecological metagenomes</taxon>
    </lineage>
</organism>
<keyword evidence="2" id="KW-0067">ATP-binding</keyword>
<comment type="caution">
    <text evidence="2">The sequence shown here is derived from an EMBL/GenBank/DDBJ whole genome shotgun (WGS) entry which is preliminary data.</text>
</comment>
<reference evidence="2" key="1">
    <citation type="submission" date="2019-08" db="EMBL/GenBank/DDBJ databases">
        <authorList>
            <person name="Kucharzyk K."/>
            <person name="Murdoch R.W."/>
            <person name="Higgins S."/>
            <person name="Loffler F."/>
        </authorList>
    </citation>
    <scope>NUCLEOTIDE SEQUENCE</scope>
</reference>